<dbReference type="PANTHER" id="PTHR24345:SF87">
    <property type="entry name" value="TBC1 DOMAIN CONTAINING KINASE"/>
    <property type="match status" value="1"/>
</dbReference>
<dbReference type="OrthoDB" id="10252171at2759"/>
<feature type="compositionally biased region" description="Polar residues" evidence="1">
    <location>
        <begin position="408"/>
        <end position="435"/>
    </location>
</feature>
<dbReference type="PROSITE" id="PS50011">
    <property type="entry name" value="PROTEIN_KINASE_DOM"/>
    <property type="match status" value="1"/>
</dbReference>
<keyword evidence="3" id="KW-0418">Kinase</keyword>
<reference evidence="3 4" key="1">
    <citation type="submission" date="2017-04" db="EMBL/GenBank/DDBJ databases">
        <title>Draft genome sequence of Tuber borchii Vittad., a whitish edible truffle.</title>
        <authorList>
            <consortium name="DOE Joint Genome Institute"/>
            <person name="Murat C."/>
            <person name="Kuo A."/>
            <person name="Barry K.W."/>
            <person name="Clum A."/>
            <person name="Dockter R.B."/>
            <person name="Fauchery L."/>
            <person name="Iotti M."/>
            <person name="Kohler A."/>
            <person name="Labutti K."/>
            <person name="Lindquist E.A."/>
            <person name="Lipzen A."/>
            <person name="Ohm R.A."/>
            <person name="Wang M."/>
            <person name="Grigoriev I.V."/>
            <person name="Zambonelli A."/>
            <person name="Martin F.M."/>
        </authorList>
    </citation>
    <scope>NUCLEOTIDE SEQUENCE [LARGE SCALE GENOMIC DNA]</scope>
    <source>
        <strain evidence="3 4">Tbo3840</strain>
    </source>
</reference>
<proteinExistence type="predicted"/>
<dbReference type="InterPro" id="IPR008271">
    <property type="entry name" value="Ser/Thr_kinase_AS"/>
</dbReference>
<accession>A0A2T6ZVU2</accession>
<feature type="region of interest" description="Disordered" evidence="1">
    <location>
        <begin position="193"/>
        <end position="256"/>
    </location>
</feature>
<dbReference type="STRING" id="42251.A0A2T6ZVU2"/>
<dbReference type="AlphaFoldDB" id="A0A2T6ZVU2"/>
<feature type="region of interest" description="Disordered" evidence="1">
    <location>
        <begin position="279"/>
        <end position="303"/>
    </location>
</feature>
<dbReference type="PANTHER" id="PTHR24345">
    <property type="entry name" value="SERINE/THREONINE-PROTEIN KINASE PLK"/>
    <property type="match status" value="1"/>
</dbReference>
<comment type="caution">
    <text evidence="3">The sequence shown here is derived from an EMBL/GenBank/DDBJ whole genome shotgun (WGS) entry which is preliminary data.</text>
</comment>
<evidence type="ECO:0000256" key="1">
    <source>
        <dbReference type="SAM" id="MobiDB-lite"/>
    </source>
</evidence>
<dbReference type="Pfam" id="PF00069">
    <property type="entry name" value="Pkinase"/>
    <property type="match status" value="1"/>
</dbReference>
<dbReference type="GO" id="GO:0004672">
    <property type="term" value="F:protein kinase activity"/>
    <property type="evidence" value="ECO:0007669"/>
    <property type="project" value="InterPro"/>
</dbReference>
<dbReference type="InterPro" id="IPR011009">
    <property type="entry name" value="Kinase-like_dom_sf"/>
</dbReference>
<feature type="region of interest" description="Disordered" evidence="1">
    <location>
        <begin position="391"/>
        <end position="443"/>
    </location>
</feature>
<dbReference type="SMART" id="SM00220">
    <property type="entry name" value="S_TKc"/>
    <property type="match status" value="1"/>
</dbReference>
<sequence>MEYFKEGDLSRHTSTPLPQETVQDISKQILEGLKVMHQHGIAHRDLKPANVFVVSMSPVWVKLGDFGVSKRIRAQATTTFHTQVLTQAYSAPEVLGLDSNSETSDYTNSVDIWSLGCVIYELLVGKQLFVSEAQVSRYFFGKKPFPKDKLKSLSPPTDNLGISLLKSLLVIQPEDRPTAAGALSHGWLAGLKTGDEHSTGDQDETTQSRGETASGRKRKIGLATHDRKKKRRSRRNSITLDGTKCSPVGVASEANAGSQCGGVQTALREPVANTCVTTPSDAASVRSSPELAPHNSQAGHSIRLKPPRKEKIRNIPHTLTENHLQVIPRRQTFVVEIISHPPRRQMGAMEHAPRKTRKFRNSTPDETVARITIGEPTLPCITDPCKTVPKIQSTKRNTRGAGDGRNKNALTMNSIRSQNTTWSPNTRQDPYTKQTPIAGRNPS</sequence>
<feature type="compositionally biased region" description="Basic residues" evidence="1">
    <location>
        <begin position="215"/>
        <end position="235"/>
    </location>
</feature>
<dbReference type="PROSITE" id="PS00108">
    <property type="entry name" value="PROTEIN_KINASE_ST"/>
    <property type="match status" value="1"/>
</dbReference>
<evidence type="ECO:0000313" key="3">
    <source>
        <dbReference type="EMBL" id="PUU79621.1"/>
    </source>
</evidence>
<dbReference type="SUPFAM" id="SSF56112">
    <property type="entry name" value="Protein kinase-like (PK-like)"/>
    <property type="match status" value="1"/>
</dbReference>
<dbReference type="GO" id="GO:0005634">
    <property type="term" value="C:nucleus"/>
    <property type="evidence" value="ECO:0007669"/>
    <property type="project" value="TreeGrafter"/>
</dbReference>
<name>A0A2T6ZVU2_TUBBO</name>
<keyword evidence="4" id="KW-1185">Reference proteome</keyword>
<dbReference type="Proteomes" id="UP000244722">
    <property type="component" value="Unassembled WGS sequence"/>
</dbReference>
<protein>
    <submittedName>
        <fullName evidence="3">Kinase-like domain-containing protein</fullName>
    </submittedName>
</protein>
<evidence type="ECO:0000259" key="2">
    <source>
        <dbReference type="PROSITE" id="PS50011"/>
    </source>
</evidence>
<gene>
    <name evidence="3" type="ORF">B9Z19DRAFT_1081296</name>
</gene>
<dbReference type="Gene3D" id="1.10.510.10">
    <property type="entry name" value="Transferase(Phosphotransferase) domain 1"/>
    <property type="match status" value="1"/>
</dbReference>
<feature type="domain" description="Protein kinase" evidence="2">
    <location>
        <begin position="1"/>
        <end position="188"/>
    </location>
</feature>
<feature type="region of interest" description="Disordered" evidence="1">
    <location>
        <begin position="1"/>
        <end position="20"/>
    </location>
</feature>
<dbReference type="InterPro" id="IPR000719">
    <property type="entry name" value="Prot_kinase_dom"/>
</dbReference>
<keyword evidence="3" id="KW-0808">Transferase</keyword>
<dbReference type="EMBL" id="NESQ01000086">
    <property type="protein sequence ID" value="PUU79621.1"/>
    <property type="molecule type" value="Genomic_DNA"/>
</dbReference>
<feature type="region of interest" description="Disordered" evidence="1">
    <location>
        <begin position="344"/>
        <end position="364"/>
    </location>
</feature>
<dbReference type="GO" id="GO:0005524">
    <property type="term" value="F:ATP binding"/>
    <property type="evidence" value="ECO:0007669"/>
    <property type="project" value="InterPro"/>
</dbReference>
<evidence type="ECO:0000313" key="4">
    <source>
        <dbReference type="Proteomes" id="UP000244722"/>
    </source>
</evidence>
<organism evidence="3 4">
    <name type="scientific">Tuber borchii</name>
    <name type="common">White truffle</name>
    <dbReference type="NCBI Taxonomy" id="42251"/>
    <lineage>
        <taxon>Eukaryota</taxon>
        <taxon>Fungi</taxon>
        <taxon>Dikarya</taxon>
        <taxon>Ascomycota</taxon>
        <taxon>Pezizomycotina</taxon>
        <taxon>Pezizomycetes</taxon>
        <taxon>Pezizales</taxon>
        <taxon>Tuberaceae</taxon>
        <taxon>Tuber</taxon>
    </lineage>
</organism>
<feature type="compositionally biased region" description="Basic and acidic residues" evidence="1">
    <location>
        <begin position="1"/>
        <end position="11"/>
    </location>
</feature>